<evidence type="ECO:0000313" key="3">
    <source>
        <dbReference type="EMBL" id="NIA53700.1"/>
    </source>
</evidence>
<dbReference type="Pfam" id="PF01408">
    <property type="entry name" value="GFO_IDH_MocA"/>
    <property type="match status" value="1"/>
</dbReference>
<keyword evidence="4" id="KW-1185">Reference proteome</keyword>
<reference evidence="3 4" key="1">
    <citation type="submission" date="2020-03" db="EMBL/GenBank/DDBJ databases">
        <title>Genome sequence of strain Massilia sp. TW-1.</title>
        <authorList>
            <person name="Chaudhary D.K."/>
        </authorList>
    </citation>
    <scope>NUCLEOTIDE SEQUENCE [LARGE SCALE GENOMIC DNA]</scope>
    <source>
        <strain evidence="3 4">TW-1</strain>
    </source>
</reference>
<dbReference type="EMBL" id="JAAQOM010000004">
    <property type="protein sequence ID" value="NIA53700.1"/>
    <property type="molecule type" value="Genomic_DNA"/>
</dbReference>
<feature type="domain" description="Gfo/Idh/MocA-like oxidoreductase N-terminal" evidence="1">
    <location>
        <begin position="2"/>
        <end position="90"/>
    </location>
</feature>
<evidence type="ECO:0000259" key="1">
    <source>
        <dbReference type="Pfam" id="PF01408"/>
    </source>
</evidence>
<dbReference type="Gene3D" id="3.30.360.10">
    <property type="entry name" value="Dihydrodipicolinate Reductase, domain 2"/>
    <property type="match status" value="1"/>
</dbReference>
<organism evidence="3 4">
    <name type="scientific">Telluria antibiotica</name>
    <dbReference type="NCBI Taxonomy" id="2717319"/>
    <lineage>
        <taxon>Bacteria</taxon>
        <taxon>Pseudomonadati</taxon>
        <taxon>Pseudomonadota</taxon>
        <taxon>Betaproteobacteria</taxon>
        <taxon>Burkholderiales</taxon>
        <taxon>Oxalobacteraceae</taxon>
        <taxon>Telluria group</taxon>
        <taxon>Telluria</taxon>
    </lineage>
</organism>
<dbReference type="Proteomes" id="UP000716322">
    <property type="component" value="Unassembled WGS sequence"/>
</dbReference>
<dbReference type="PANTHER" id="PTHR43377">
    <property type="entry name" value="BILIVERDIN REDUCTASE A"/>
    <property type="match status" value="1"/>
</dbReference>
<dbReference type="InterPro" id="IPR051450">
    <property type="entry name" value="Gfo/Idh/MocA_Oxidoreductases"/>
</dbReference>
<dbReference type="Pfam" id="PF22725">
    <property type="entry name" value="GFO_IDH_MocA_C3"/>
    <property type="match status" value="1"/>
</dbReference>
<comment type="caution">
    <text evidence="3">The sequence shown here is derived from an EMBL/GenBank/DDBJ whole genome shotgun (WGS) entry which is preliminary data.</text>
</comment>
<dbReference type="InterPro" id="IPR036291">
    <property type="entry name" value="NAD(P)-bd_dom_sf"/>
</dbReference>
<protein>
    <submittedName>
        <fullName evidence="3">Gfo/Idh/MocA family oxidoreductase</fullName>
    </submittedName>
</protein>
<name>A0ABX0P9R5_9BURK</name>
<proteinExistence type="predicted"/>
<accession>A0ABX0P9R5</accession>
<dbReference type="SUPFAM" id="SSF51735">
    <property type="entry name" value="NAD(P)-binding Rossmann-fold domains"/>
    <property type="match status" value="1"/>
</dbReference>
<dbReference type="Gene3D" id="3.40.50.720">
    <property type="entry name" value="NAD(P)-binding Rossmann-like Domain"/>
    <property type="match status" value="1"/>
</dbReference>
<evidence type="ECO:0000313" key="4">
    <source>
        <dbReference type="Proteomes" id="UP000716322"/>
    </source>
</evidence>
<dbReference type="PANTHER" id="PTHR43377:SF1">
    <property type="entry name" value="BILIVERDIN REDUCTASE A"/>
    <property type="match status" value="1"/>
</dbReference>
<evidence type="ECO:0000259" key="2">
    <source>
        <dbReference type="Pfam" id="PF22725"/>
    </source>
</evidence>
<sequence>MKFLVIGLGSMGKRRVRNLLAIGGHDVAGFDPREDRRAESNQKYGIPVFDSLDAALQSFQPGAFVISTSPQHHMTYAFKGAELGLPCFIEASVVEADRILELHNKVDASGPLMAPSCTMRYFAGPKKVKELIAQGAIGKPLNLNYQTGQYLPDWHPWERIEDYYVSARDTGAGREIVPFELTWLNDIFGTPEPLACVKAKLTDMNADIDDIYHCLMRYPQGVLANVTVEVVSRPQSTRELRVLGSTGEIVFSADENCVRYANVEHPEWIRFDLGGGSVEAGYINPEEPYIAEMTAFVNAVIRQDKSLYPNTLLDDYRVLQTLYQLEKFTEGKE</sequence>
<dbReference type="SUPFAM" id="SSF55347">
    <property type="entry name" value="Glyceraldehyde-3-phosphate dehydrogenase-like, C-terminal domain"/>
    <property type="match status" value="1"/>
</dbReference>
<dbReference type="InterPro" id="IPR000683">
    <property type="entry name" value="Gfo/Idh/MocA-like_OxRdtase_N"/>
</dbReference>
<gene>
    <name evidence="3" type="ORF">HAV22_08535</name>
</gene>
<dbReference type="InterPro" id="IPR055170">
    <property type="entry name" value="GFO_IDH_MocA-like_dom"/>
</dbReference>
<feature type="domain" description="GFO/IDH/MocA-like oxidoreductase" evidence="2">
    <location>
        <begin position="127"/>
        <end position="249"/>
    </location>
</feature>